<keyword evidence="10" id="KW-1185">Reference proteome</keyword>
<feature type="coiled-coil region" evidence="8">
    <location>
        <begin position="105"/>
        <end position="256"/>
    </location>
</feature>
<proteinExistence type="inferred from homology"/>
<dbReference type="Proteomes" id="UP000268321">
    <property type="component" value="Unassembled WGS sequence"/>
</dbReference>
<gene>
    <name evidence="9" type="ORF">METBISCDRAFT_28221</name>
</gene>
<dbReference type="GO" id="GO:0051315">
    <property type="term" value="P:attachment of mitotic spindle microtubules to kinetochore"/>
    <property type="evidence" value="ECO:0007669"/>
    <property type="project" value="TreeGrafter"/>
</dbReference>
<feature type="coiled-coil region" evidence="8">
    <location>
        <begin position="382"/>
        <end position="409"/>
    </location>
</feature>
<protein>
    <recommendedName>
        <fullName evidence="3">Spindle assembly checkpoint component MAD1</fullName>
    </recommendedName>
</protein>
<dbReference type="EMBL" id="ML004486">
    <property type="protein sequence ID" value="RKP29471.1"/>
    <property type="molecule type" value="Genomic_DNA"/>
</dbReference>
<keyword evidence="6" id="KW-0539">Nucleus</keyword>
<name>A0A4P9ZBP0_9ASCO</name>
<sequence>MKEQSLSPFLEQPSRLETSQAYAHEKIVRLEFELGALKREKNLVEQSRDATVDKYERLLVSKNRELAQLRTNFDYVSALCKDLEKELTSVKGTSSEETRNGARELAVLRKENKQYRVKLQQTERLYQTAKDQYERVNADINSERSRADKHRQRLDLLQLEVKKQKTLNADLLEQLLLSSYAMGDTRELEHLRATIAALQKTINDLQCRLDTCLQQRTSVELLRQKNASLAAQVLLLEGTKERVTRVEQKYAALQAKFDEYFGAISASLDALDADNAAVKDFVLRYMAMQNEHLVMYDKLNAAQTRVKQLDAGLAQGRQEYDAVLLQVRALETRDVENCAKIASLSKNAVLNQKEIEFLRNSVKDLGTSDAKAVGALAAEPASAELNAYLTNLEKLVESYKREIDALKKFAASGDASVGQPSKRPRLIENLDPHTETVSALRSSNLELQTEVKLLQNTVRTLEERLNSQPERAGAILELRENPFSADQLVKRETLEALRAENRDLIARFMENGNVDQVPHAVYARQEHDKNMLQDRVDALVKKINRIDVVYAQKTSEIMALISRYFGYSIKFIANPVNPIDICSKIKLVSTYTSAPDDGETPYLLLDVNKRTLGAHGSEDFKRLCEQLVDQWVRGTYQIPCFLSAFNLEMYTQRQKRA</sequence>
<evidence type="ECO:0000256" key="2">
    <source>
        <dbReference type="ARBA" id="ARBA00008029"/>
    </source>
</evidence>
<evidence type="ECO:0000256" key="8">
    <source>
        <dbReference type="SAM" id="Coils"/>
    </source>
</evidence>
<dbReference type="PANTHER" id="PTHR23168:SF0">
    <property type="entry name" value="MITOTIC SPINDLE ASSEMBLY CHECKPOINT PROTEIN MAD1"/>
    <property type="match status" value="1"/>
</dbReference>
<dbReference type="OrthoDB" id="331602at2759"/>
<dbReference type="Gene3D" id="3.30.457.60">
    <property type="match status" value="1"/>
</dbReference>
<dbReference type="InterPro" id="IPR008672">
    <property type="entry name" value="Mad1"/>
</dbReference>
<organism evidence="9 10">
    <name type="scientific">Metschnikowia bicuspidata</name>
    <dbReference type="NCBI Taxonomy" id="27322"/>
    <lineage>
        <taxon>Eukaryota</taxon>
        <taxon>Fungi</taxon>
        <taxon>Dikarya</taxon>
        <taxon>Ascomycota</taxon>
        <taxon>Saccharomycotina</taxon>
        <taxon>Pichiomycetes</taxon>
        <taxon>Metschnikowiaceae</taxon>
        <taxon>Metschnikowia</taxon>
    </lineage>
</organism>
<dbReference type="GO" id="GO:0072686">
    <property type="term" value="C:mitotic spindle"/>
    <property type="evidence" value="ECO:0007669"/>
    <property type="project" value="TreeGrafter"/>
</dbReference>
<dbReference type="GO" id="GO:0051301">
    <property type="term" value="P:cell division"/>
    <property type="evidence" value="ECO:0007669"/>
    <property type="project" value="UniProtKB-KW"/>
</dbReference>
<evidence type="ECO:0000256" key="3">
    <source>
        <dbReference type="ARBA" id="ARBA00022019"/>
    </source>
</evidence>
<comment type="subcellular location">
    <subcellularLocation>
        <location evidence="1">Nucleus</location>
    </subcellularLocation>
</comment>
<dbReference type="GO" id="GO:0005635">
    <property type="term" value="C:nuclear envelope"/>
    <property type="evidence" value="ECO:0007669"/>
    <property type="project" value="TreeGrafter"/>
</dbReference>
<evidence type="ECO:0000256" key="4">
    <source>
        <dbReference type="ARBA" id="ARBA00022618"/>
    </source>
</evidence>
<evidence type="ECO:0000256" key="5">
    <source>
        <dbReference type="ARBA" id="ARBA00022776"/>
    </source>
</evidence>
<evidence type="ECO:0000256" key="7">
    <source>
        <dbReference type="ARBA" id="ARBA00023306"/>
    </source>
</evidence>
<dbReference type="GO" id="GO:0007094">
    <property type="term" value="P:mitotic spindle assembly checkpoint signaling"/>
    <property type="evidence" value="ECO:0007669"/>
    <property type="project" value="InterPro"/>
</dbReference>
<evidence type="ECO:0000256" key="6">
    <source>
        <dbReference type="ARBA" id="ARBA00023242"/>
    </source>
</evidence>
<comment type="similarity">
    <text evidence="2">Belongs to the MAD1 family.</text>
</comment>
<keyword evidence="8" id="KW-0175">Coiled coil</keyword>
<dbReference type="GO" id="GO:0000776">
    <property type="term" value="C:kinetochore"/>
    <property type="evidence" value="ECO:0007669"/>
    <property type="project" value="TreeGrafter"/>
</dbReference>
<evidence type="ECO:0000313" key="9">
    <source>
        <dbReference type="EMBL" id="RKP29471.1"/>
    </source>
</evidence>
<accession>A0A4P9ZBP0</accession>
<keyword evidence="4" id="KW-0132">Cell division</keyword>
<keyword evidence="5" id="KW-0498">Mitosis</keyword>
<reference evidence="10" key="1">
    <citation type="journal article" date="2018" name="Nat. Microbiol.">
        <title>Leveraging single-cell genomics to expand the fungal tree of life.</title>
        <authorList>
            <person name="Ahrendt S.R."/>
            <person name="Quandt C.A."/>
            <person name="Ciobanu D."/>
            <person name="Clum A."/>
            <person name="Salamov A."/>
            <person name="Andreopoulos B."/>
            <person name="Cheng J.F."/>
            <person name="Woyke T."/>
            <person name="Pelin A."/>
            <person name="Henrissat B."/>
            <person name="Reynolds N.K."/>
            <person name="Benny G.L."/>
            <person name="Smith M.E."/>
            <person name="James T.Y."/>
            <person name="Grigoriev I.V."/>
        </authorList>
    </citation>
    <scope>NUCLEOTIDE SEQUENCE [LARGE SCALE GENOMIC DNA]</scope>
    <source>
        <strain evidence="10">Baker2002</strain>
    </source>
</reference>
<evidence type="ECO:0000256" key="1">
    <source>
        <dbReference type="ARBA" id="ARBA00004123"/>
    </source>
</evidence>
<dbReference type="Pfam" id="PF05557">
    <property type="entry name" value="MAD"/>
    <property type="match status" value="1"/>
</dbReference>
<dbReference type="PANTHER" id="PTHR23168">
    <property type="entry name" value="MITOTIC SPINDLE ASSEMBLY CHECKPOINT PROTEIN MAD1 MITOTIC ARREST DEFICIENT-LIKE PROTEIN 1"/>
    <property type="match status" value="1"/>
</dbReference>
<dbReference type="AlphaFoldDB" id="A0A4P9ZBP0"/>
<evidence type="ECO:0000313" key="10">
    <source>
        <dbReference type="Proteomes" id="UP000268321"/>
    </source>
</evidence>
<keyword evidence="7" id="KW-0131">Cell cycle</keyword>